<feature type="coiled-coil region" evidence="9">
    <location>
        <begin position="105"/>
        <end position="149"/>
    </location>
</feature>
<dbReference type="Pfam" id="PF08969">
    <property type="entry name" value="USP8_dimer"/>
    <property type="match status" value="1"/>
</dbReference>
<dbReference type="SUPFAM" id="SSF102712">
    <property type="entry name" value="JAB1/MPN domain"/>
    <property type="match status" value="1"/>
</dbReference>
<evidence type="ECO:0000256" key="1">
    <source>
        <dbReference type="ARBA" id="ARBA00001947"/>
    </source>
</evidence>
<keyword evidence="6" id="KW-0378">Hydrolase</keyword>
<evidence type="ECO:0000256" key="8">
    <source>
        <dbReference type="ARBA" id="ARBA00023049"/>
    </source>
</evidence>
<keyword evidence="5" id="KW-0833">Ubl conjugation pathway</keyword>
<comment type="caution">
    <text evidence="12">The sequence shown here is derived from an EMBL/GenBank/DDBJ whole genome shotgun (WGS) entry which is preliminary data.</text>
</comment>
<dbReference type="InterPro" id="IPR044098">
    <property type="entry name" value="STAMBP/STALP-like_MPN"/>
</dbReference>
<comment type="cofactor">
    <cofactor evidence="1">
        <name>Zn(2+)</name>
        <dbReference type="ChEBI" id="CHEBI:29105"/>
    </cofactor>
</comment>
<dbReference type="Proteomes" id="UP000807716">
    <property type="component" value="Unassembled WGS sequence"/>
</dbReference>
<dbReference type="GO" id="GO:0046872">
    <property type="term" value="F:metal ion binding"/>
    <property type="evidence" value="ECO:0007669"/>
    <property type="project" value="UniProtKB-KW"/>
</dbReference>
<keyword evidence="7" id="KW-0862">Zinc</keyword>
<keyword evidence="9" id="KW-0175">Coiled coil</keyword>
<keyword evidence="4" id="KW-0479">Metal-binding</keyword>
<evidence type="ECO:0000259" key="11">
    <source>
        <dbReference type="PROSITE" id="PS50249"/>
    </source>
</evidence>
<dbReference type="GO" id="GO:0005768">
    <property type="term" value="C:endosome"/>
    <property type="evidence" value="ECO:0007669"/>
    <property type="project" value="TreeGrafter"/>
</dbReference>
<evidence type="ECO:0000313" key="12">
    <source>
        <dbReference type="EMBL" id="KAG0256037.1"/>
    </source>
</evidence>
<feature type="region of interest" description="Disordered" evidence="10">
    <location>
        <begin position="185"/>
        <end position="239"/>
    </location>
</feature>
<dbReference type="OrthoDB" id="3640at2759"/>
<evidence type="ECO:0000256" key="7">
    <source>
        <dbReference type="ARBA" id="ARBA00022833"/>
    </source>
</evidence>
<evidence type="ECO:0000256" key="9">
    <source>
        <dbReference type="SAM" id="Coils"/>
    </source>
</evidence>
<dbReference type="Pfam" id="PF01398">
    <property type="entry name" value="JAB"/>
    <property type="match status" value="1"/>
</dbReference>
<organism evidence="12 13">
    <name type="scientific">Actinomortierella ambigua</name>
    <dbReference type="NCBI Taxonomy" id="1343610"/>
    <lineage>
        <taxon>Eukaryota</taxon>
        <taxon>Fungi</taxon>
        <taxon>Fungi incertae sedis</taxon>
        <taxon>Mucoromycota</taxon>
        <taxon>Mortierellomycotina</taxon>
        <taxon>Mortierellomycetes</taxon>
        <taxon>Mortierellales</taxon>
        <taxon>Mortierellaceae</taxon>
        <taxon>Actinomortierella</taxon>
    </lineage>
</organism>
<dbReference type="GO" id="GO:0016020">
    <property type="term" value="C:membrane"/>
    <property type="evidence" value="ECO:0007669"/>
    <property type="project" value="TreeGrafter"/>
</dbReference>
<gene>
    <name evidence="12" type="ORF">DFQ27_005929</name>
</gene>
<dbReference type="GO" id="GO:0140492">
    <property type="term" value="F:metal-dependent deubiquitinase activity"/>
    <property type="evidence" value="ECO:0007669"/>
    <property type="project" value="InterPro"/>
</dbReference>
<dbReference type="SUPFAM" id="SSF140856">
    <property type="entry name" value="USP8 N-terminal domain-like"/>
    <property type="match status" value="1"/>
</dbReference>
<dbReference type="Gene3D" id="3.40.140.10">
    <property type="entry name" value="Cytidine Deaminase, domain 2"/>
    <property type="match status" value="1"/>
</dbReference>
<dbReference type="PANTHER" id="PTHR12947:SF13">
    <property type="entry name" value="FI19924P1"/>
    <property type="match status" value="1"/>
</dbReference>
<evidence type="ECO:0000256" key="10">
    <source>
        <dbReference type="SAM" id="MobiDB-lite"/>
    </source>
</evidence>
<feature type="compositionally biased region" description="Basic residues" evidence="10">
    <location>
        <begin position="195"/>
        <end position="214"/>
    </location>
</feature>
<dbReference type="PANTHER" id="PTHR12947">
    <property type="entry name" value="AMSH-LIKE PROTEASE"/>
    <property type="match status" value="1"/>
</dbReference>
<dbReference type="GO" id="GO:0070536">
    <property type="term" value="P:protein K63-linked deubiquitination"/>
    <property type="evidence" value="ECO:0007669"/>
    <property type="project" value="InterPro"/>
</dbReference>
<evidence type="ECO:0000256" key="2">
    <source>
        <dbReference type="ARBA" id="ARBA00010981"/>
    </source>
</evidence>
<keyword evidence="8" id="KW-0482">Metalloprotease</keyword>
<evidence type="ECO:0000256" key="5">
    <source>
        <dbReference type="ARBA" id="ARBA00022786"/>
    </source>
</evidence>
<dbReference type="SMART" id="SM00232">
    <property type="entry name" value="JAB_MPN"/>
    <property type="match status" value="1"/>
</dbReference>
<keyword evidence="13" id="KW-1185">Reference proteome</keyword>
<dbReference type="PROSITE" id="PS50249">
    <property type="entry name" value="MPN"/>
    <property type="match status" value="1"/>
</dbReference>
<dbReference type="EMBL" id="JAAAJB010000429">
    <property type="protein sequence ID" value="KAG0256037.1"/>
    <property type="molecule type" value="Genomic_DNA"/>
</dbReference>
<evidence type="ECO:0000256" key="3">
    <source>
        <dbReference type="ARBA" id="ARBA00022670"/>
    </source>
</evidence>
<evidence type="ECO:0000256" key="6">
    <source>
        <dbReference type="ARBA" id="ARBA00022801"/>
    </source>
</evidence>
<protein>
    <recommendedName>
        <fullName evidence="11">MPN domain-containing protein</fullName>
    </recommendedName>
</protein>
<comment type="similarity">
    <text evidence="2">Belongs to the peptidase M67C family.</text>
</comment>
<dbReference type="InterPro" id="IPR015063">
    <property type="entry name" value="USP8_dimer"/>
</dbReference>
<dbReference type="GO" id="GO:0006508">
    <property type="term" value="P:proteolysis"/>
    <property type="evidence" value="ECO:0007669"/>
    <property type="project" value="UniProtKB-KW"/>
</dbReference>
<reference evidence="12" key="1">
    <citation type="journal article" date="2020" name="Fungal Divers.">
        <title>Resolving the Mortierellaceae phylogeny through synthesis of multi-gene phylogenetics and phylogenomics.</title>
        <authorList>
            <person name="Vandepol N."/>
            <person name="Liber J."/>
            <person name="Desiro A."/>
            <person name="Na H."/>
            <person name="Kennedy M."/>
            <person name="Barry K."/>
            <person name="Grigoriev I.V."/>
            <person name="Miller A.N."/>
            <person name="O'Donnell K."/>
            <person name="Stajich J.E."/>
            <person name="Bonito G."/>
        </authorList>
    </citation>
    <scope>NUCLEOTIDE SEQUENCE</scope>
    <source>
        <strain evidence="12">BC1065</strain>
    </source>
</reference>
<keyword evidence="3" id="KW-0645">Protease</keyword>
<dbReference type="AlphaFoldDB" id="A0A9P6PZ79"/>
<sequence length="466" mass="53551">MHRTVASASRQQPRIERCLSRQELNDRAVVTLDEHTPIRYYIRSADLLFNQAKIYRLEEDNQTSYQLYMRYCNLVIGQLPKHPESKYPEHKSALIRLKNNGLLAMNEIERLRPILDRRYEEYKERLRQYREQQEAAERAASKRAQEEADEQAALKLARREEEYWASQMPQQEWSLAKALEGVPGVKASNSSSVHQHQHHAHQHPHQHHHHHHHSSLQTPLLPDVQYPQHMPHPLNAPAYAIPQPGVAKVAPPKALPPPLPKKPDIPKAAPAVSHRLLDEDIPAYEEGLRTLIVPIRLLDRFLNLVRPNTVKNLETCGILAGTLARNKFTVTTLIIPKQTATSDTCSTTNEDELFEFQMERDLMTLGWIHTHPTQTCFMSSVDLHTHCSYQLMLPEAIAIVCAPKHEKDYGVFRLTDPPGLQVITNCREKALFHQHPGQDNIYMDAADQGHVAFKDLELEIVDLRNK</sequence>
<proteinExistence type="inferred from homology"/>
<dbReference type="Gene3D" id="1.20.58.80">
    <property type="entry name" value="Phosphotransferase system, lactose/cellobiose-type IIA subunit"/>
    <property type="match status" value="1"/>
</dbReference>
<accession>A0A9P6PZ79</accession>
<feature type="domain" description="MPN" evidence="11">
    <location>
        <begin position="291"/>
        <end position="418"/>
    </location>
</feature>
<dbReference type="InterPro" id="IPR037518">
    <property type="entry name" value="MPN"/>
</dbReference>
<name>A0A9P6PZ79_9FUNG</name>
<dbReference type="CDD" id="cd08066">
    <property type="entry name" value="MPN_AMSH_like"/>
    <property type="match status" value="1"/>
</dbReference>
<dbReference type="GO" id="GO:0061578">
    <property type="term" value="F:K63-linked deubiquitinase activity"/>
    <property type="evidence" value="ECO:0007669"/>
    <property type="project" value="InterPro"/>
</dbReference>
<dbReference type="FunFam" id="3.40.140.10:FF:000033">
    <property type="entry name" value="AMSH-like protease sst2"/>
    <property type="match status" value="1"/>
</dbReference>
<dbReference type="InterPro" id="IPR000555">
    <property type="entry name" value="JAMM/MPN+_dom"/>
</dbReference>
<evidence type="ECO:0000256" key="4">
    <source>
        <dbReference type="ARBA" id="ARBA00022723"/>
    </source>
</evidence>
<evidence type="ECO:0000313" key="13">
    <source>
        <dbReference type="Proteomes" id="UP000807716"/>
    </source>
</evidence>